<evidence type="ECO:0000313" key="12">
    <source>
        <dbReference type="Proteomes" id="UP000595095"/>
    </source>
</evidence>
<sequence length="251" mass="27650">MKFRIGWLLAALLVWLFLMVWYLPANQVIGRITLPPQIEVYGVSGTVWKGKARQVDFNQLPVSQVRWEINPLALLWGRLSLEVTGGNDRDPQAISFAGPVSMSVFSQDNVRASDFQLYLPVDRVLAKVPLPLPVNASGRFRAHIRTLNYEGRCEALDGRGNWLNAAVSGTQGPIDFGTYTATLSCKDGNFAIEVSEPNRLGLSMAAEVGAQFDQVAVKGQFKPDDSLPAEVHQAARLFGQPNSQGYTTFQL</sequence>
<organism evidence="11 12">
    <name type="scientific">Salinimonas marina</name>
    <dbReference type="NCBI Taxonomy" id="2785918"/>
    <lineage>
        <taxon>Bacteria</taxon>
        <taxon>Pseudomonadati</taxon>
        <taxon>Pseudomonadota</taxon>
        <taxon>Gammaproteobacteria</taxon>
        <taxon>Alteromonadales</taxon>
        <taxon>Alteromonadaceae</taxon>
        <taxon>Alteromonas/Salinimonas group</taxon>
        <taxon>Salinimonas</taxon>
    </lineage>
</organism>
<name>A0A7S9DX40_9ALTE</name>
<dbReference type="RefSeq" id="WP_195810663.1">
    <property type="nucleotide sequence ID" value="NZ_CP064795.1"/>
</dbReference>
<evidence type="ECO:0000256" key="8">
    <source>
        <dbReference type="ARBA" id="ARBA00022927"/>
    </source>
</evidence>
<comment type="subcellular location">
    <subcellularLocation>
        <location evidence="1">Cell inner membrane</location>
    </subcellularLocation>
</comment>
<evidence type="ECO:0000256" key="4">
    <source>
        <dbReference type="ARBA" id="ARBA00022448"/>
    </source>
</evidence>
<accession>A0A7S9DX40</accession>
<dbReference type="InterPro" id="IPR022792">
    <property type="entry name" value="T2SS_protein-GspN"/>
</dbReference>
<dbReference type="GO" id="GO:0005886">
    <property type="term" value="C:plasma membrane"/>
    <property type="evidence" value="ECO:0007669"/>
    <property type="project" value="UniProtKB-SubCell"/>
</dbReference>
<protein>
    <recommendedName>
        <fullName evidence="3">Type II secretion system protein N</fullName>
    </recommendedName>
    <alternativeName>
        <fullName evidence="10">General secretion pathway protein N</fullName>
    </alternativeName>
</protein>
<reference evidence="11 12" key="1">
    <citation type="submission" date="2020-11" db="EMBL/GenBank/DDBJ databases">
        <title>Complete genome sequence for Salinimonas sp. strain G2-b.</title>
        <authorList>
            <person name="Park S.-J."/>
        </authorList>
    </citation>
    <scope>NUCLEOTIDE SEQUENCE [LARGE SCALE GENOMIC DNA]</scope>
    <source>
        <strain evidence="11 12">G2-b</strain>
    </source>
</reference>
<evidence type="ECO:0000256" key="7">
    <source>
        <dbReference type="ARBA" id="ARBA00022692"/>
    </source>
</evidence>
<evidence type="ECO:0000256" key="10">
    <source>
        <dbReference type="ARBA" id="ARBA00030772"/>
    </source>
</evidence>
<evidence type="ECO:0000256" key="6">
    <source>
        <dbReference type="ARBA" id="ARBA00022519"/>
    </source>
</evidence>
<keyword evidence="8" id="KW-0653">Protein transport</keyword>
<dbReference type="GO" id="GO:0015628">
    <property type="term" value="P:protein secretion by the type II secretion system"/>
    <property type="evidence" value="ECO:0007669"/>
    <property type="project" value="InterPro"/>
</dbReference>
<dbReference type="AlphaFoldDB" id="A0A7S9DX40"/>
<dbReference type="KEGG" id="smaa:IT774_16060"/>
<dbReference type="Pfam" id="PF01203">
    <property type="entry name" value="T2SSN"/>
    <property type="match status" value="1"/>
</dbReference>
<dbReference type="GO" id="GO:0015627">
    <property type="term" value="C:type II protein secretion system complex"/>
    <property type="evidence" value="ECO:0007669"/>
    <property type="project" value="InterPro"/>
</dbReference>
<dbReference type="Proteomes" id="UP000595095">
    <property type="component" value="Chromosome"/>
</dbReference>
<keyword evidence="4" id="KW-0813">Transport</keyword>
<evidence type="ECO:0000256" key="5">
    <source>
        <dbReference type="ARBA" id="ARBA00022475"/>
    </source>
</evidence>
<proteinExistence type="inferred from homology"/>
<evidence type="ECO:0000256" key="3">
    <source>
        <dbReference type="ARBA" id="ARBA00021563"/>
    </source>
</evidence>
<evidence type="ECO:0000313" key="11">
    <source>
        <dbReference type="EMBL" id="QPG05577.1"/>
    </source>
</evidence>
<evidence type="ECO:0000256" key="1">
    <source>
        <dbReference type="ARBA" id="ARBA00004533"/>
    </source>
</evidence>
<comment type="similarity">
    <text evidence="2">Belongs to the GSP N family.</text>
</comment>
<keyword evidence="6" id="KW-0997">Cell inner membrane</keyword>
<keyword evidence="7" id="KW-0812">Transmembrane</keyword>
<evidence type="ECO:0000256" key="9">
    <source>
        <dbReference type="ARBA" id="ARBA00023136"/>
    </source>
</evidence>
<keyword evidence="12" id="KW-1185">Reference proteome</keyword>
<keyword evidence="5" id="KW-1003">Cell membrane</keyword>
<keyword evidence="9" id="KW-0472">Membrane</keyword>
<evidence type="ECO:0000256" key="2">
    <source>
        <dbReference type="ARBA" id="ARBA00007208"/>
    </source>
</evidence>
<gene>
    <name evidence="11" type="ORF">IT774_16060</name>
</gene>
<dbReference type="EMBL" id="CP064795">
    <property type="protein sequence ID" value="QPG05577.1"/>
    <property type="molecule type" value="Genomic_DNA"/>
</dbReference>